<proteinExistence type="predicted"/>
<accession>A0A2Y9B7V1</accession>
<keyword evidence="2" id="KW-1185">Reference proteome</keyword>
<dbReference type="AlphaFoldDB" id="A0A2Y9B7V1"/>
<name>A0A2Y9B7V1_9FIRM</name>
<evidence type="ECO:0000313" key="1">
    <source>
        <dbReference type="EMBL" id="PWJ32090.1"/>
    </source>
</evidence>
<dbReference type="EMBL" id="QGDL01000001">
    <property type="protein sequence ID" value="PWJ32090.1"/>
    <property type="molecule type" value="Genomic_DNA"/>
</dbReference>
<comment type="caution">
    <text evidence="1">The sequence shown here is derived from an EMBL/GenBank/DDBJ whole genome shotgun (WGS) entry which is preliminary data.</text>
</comment>
<evidence type="ECO:0000313" key="2">
    <source>
        <dbReference type="Proteomes" id="UP000245845"/>
    </source>
</evidence>
<organism evidence="1 2">
    <name type="scientific">Faecalicatena orotica</name>
    <dbReference type="NCBI Taxonomy" id="1544"/>
    <lineage>
        <taxon>Bacteria</taxon>
        <taxon>Bacillati</taxon>
        <taxon>Bacillota</taxon>
        <taxon>Clostridia</taxon>
        <taxon>Lachnospirales</taxon>
        <taxon>Lachnospiraceae</taxon>
        <taxon>Faecalicatena</taxon>
    </lineage>
</organism>
<reference evidence="1 2" key="1">
    <citation type="submission" date="2018-05" db="EMBL/GenBank/DDBJ databases">
        <title>The Hungate 1000. A catalogue of reference genomes from the rumen microbiome.</title>
        <authorList>
            <person name="Kelly W."/>
        </authorList>
    </citation>
    <scope>NUCLEOTIDE SEQUENCE [LARGE SCALE GENOMIC DNA]</scope>
    <source>
        <strain evidence="1 2">NLAE-zl-C242</strain>
    </source>
</reference>
<gene>
    <name evidence="1" type="ORF">A8806_101378</name>
</gene>
<protein>
    <submittedName>
        <fullName evidence="1">Uncharacterized protein</fullName>
    </submittedName>
</protein>
<dbReference type="RefSeq" id="WP_278321072.1">
    <property type="nucleotide sequence ID" value="NZ_BAAACK010000007.1"/>
</dbReference>
<dbReference type="Proteomes" id="UP000245845">
    <property type="component" value="Unassembled WGS sequence"/>
</dbReference>
<sequence length="40" mass="4295">MECLGCSKSKAMNIMNAMKAAKVIEKVTGLGAGKYKFTKL</sequence>